<dbReference type="OrthoDB" id="191979at2759"/>
<name>A0A1B7NT93_9EURO</name>
<keyword evidence="5" id="KW-0472">Membrane</keyword>
<proteinExistence type="inferred from homology"/>
<feature type="transmembrane region" description="Helical" evidence="5">
    <location>
        <begin position="20"/>
        <end position="40"/>
    </location>
</feature>
<keyword evidence="7" id="KW-1185">Reference proteome</keyword>
<dbReference type="AlphaFoldDB" id="A0A1B7NT93"/>
<evidence type="ECO:0000256" key="1">
    <source>
        <dbReference type="ARBA" id="ARBA00006484"/>
    </source>
</evidence>
<keyword evidence="2" id="KW-0521">NADP</keyword>
<keyword evidence="3" id="KW-0560">Oxidoreductase</keyword>
<dbReference type="Gene3D" id="3.40.50.720">
    <property type="entry name" value="NAD(P)-binding Rossmann-like Domain"/>
    <property type="match status" value="1"/>
</dbReference>
<feature type="region of interest" description="Disordered" evidence="4">
    <location>
        <begin position="425"/>
        <end position="454"/>
    </location>
</feature>
<dbReference type="PRINTS" id="PR00081">
    <property type="entry name" value="GDHRDH"/>
</dbReference>
<feature type="region of interest" description="Disordered" evidence="4">
    <location>
        <begin position="219"/>
        <end position="256"/>
    </location>
</feature>
<reference evidence="6 7" key="1">
    <citation type="submission" date="2015-07" db="EMBL/GenBank/DDBJ databases">
        <title>Emmonsia species relationships and genome sequence.</title>
        <authorList>
            <person name="Cuomo C.A."/>
            <person name="Schwartz I.S."/>
            <person name="Kenyon C."/>
            <person name="de Hoog G.S."/>
            <person name="Govender N.P."/>
            <person name="Botha A."/>
            <person name="Moreno L."/>
            <person name="de Vries M."/>
            <person name="Munoz J.F."/>
            <person name="Stielow J.B."/>
        </authorList>
    </citation>
    <scope>NUCLEOTIDE SEQUENCE [LARGE SCALE GENOMIC DNA]</scope>
    <source>
        <strain evidence="6 7">CBS 136260</strain>
    </source>
</reference>
<feature type="transmembrane region" description="Helical" evidence="5">
    <location>
        <begin position="308"/>
        <end position="330"/>
    </location>
</feature>
<protein>
    <recommendedName>
        <fullName evidence="8">Ketoreductase (KR) domain-containing protein</fullName>
    </recommendedName>
</protein>
<feature type="compositionally biased region" description="Basic and acidic residues" evidence="4">
    <location>
        <begin position="445"/>
        <end position="454"/>
    </location>
</feature>
<accession>A0A1B7NT93</accession>
<dbReference type="InterPro" id="IPR002347">
    <property type="entry name" value="SDR_fam"/>
</dbReference>
<evidence type="ECO:0000313" key="7">
    <source>
        <dbReference type="Proteomes" id="UP000091918"/>
    </source>
</evidence>
<keyword evidence="5" id="KW-0812">Transmembrane</keyword>
<dbReference type="STRING" id="1658172.A0A1B7NT93"/>
<dbReference type="PANTHER" id="PTHR24320:SF285">
    <property type="entry name" value="RETINOL DEHYDROGENASE 14"/>
    <property type="match status" value="1"/>
</dbReference>
<evidence type="ECO:0000313" key="6">
    <source>
        <dbReference type="EMBL" id="OAX79971.1"/>
    </source>
</evidence>
<gene>
    <name evidence="6" type="ORF">ACJ72_05702</name>
</gene>
<dbReference type="InterPro" id="IPR036291">
    <property type="entry name" value="NAD(P)-bd_dom_sf"/>
</dbReference>
<dbReference type="SUPFAM" id="SSF51735">
    <property type="entry name" value="NAD(P)-binding Rossmann-fold domains"/>
    <property type="match status" value="1"/>
</dbReference>
<dbReference type="PANTHER" id="PTHR24320">
    <property type="entry name" value="RETINOL DEHYDROGENASE"/>
    <property type="match status" value="1"/>
</dbReference>
<dbReference type="EMBL" id="LGUA01000835">
    <property type="protein sequence ID" value="OAX79971.1"/>
    <property type="molecule type" value="Genomic_DNA"/>
</dbReference>
<feature type="compositionally biased region" description="Basic and acidic residues" evidence="4">
    <location>
        <begin position="219"/>
        <end position="229"/>
    </location>
</feature>
<evidence type="ECO:0000256" key="3">
    <source>
        <dbReference type="ARBA" id="ARBA00023002"/>
    </source>
</evidence>
<evidence type="ECO:0000256" key="2">
    <source>
        <dbReference type="ARBA" id="ARBA00022857"/>
    </source>
</evidence>
<feature type="compositionally biased region" description="Polar residues" evidence="4">
    <location>
        <begin position="235"/>
        <end position="256"/>
    </location>
</feature>
<evidence type="ECO:0008006" key="8">
    <source>
        <dbReference type="Google" id="ProtNLM"/>
    </source>
</evidence>
<sequence>MPIPLLAHWVVDGISSIPYAVPALKTALLAALIILLKRFFGGARNTSERLMHSKVVMITGGTSGIGASIAHSLALQGAQLILLTRHAPSDPFLVDYIEDLRSTTGNQLIYAEQVDLSSLYSVRTFATKWIDNAPPRRLDMVILCANTMEPSRTLAHTTVDCLDEVWQVNYLANYHLLSILSPALRAQPPDRDVRVIFGTCSSYIGANLDLKSLESRTLRTRTEVTEPSHSKPVARNSTSRTLKNKTSSNGNPSQSGSMYATSKLALMIFAKSFQSHLSAYERPDKRPCNTRVLVVDPGFSRTPGTRRWITGGSLFGLLVYLITWPIWWLILKSPQQGSQSFLMAAMDIVLGAPAANIGGAGVGAGLVGGKLIKECKEWDILRQEVMDEKVGKELWELSSRQIEQREKEGAIMRALEKKAREDLEAERKKVNAASGVERGQRKVPGRAEKAKKIK</sequence>
<organism evidence="6 7">
    <name type="scientific">Emergomyces africanus</name>
    <dbReference type="NCBI Taxonomy" id="1955775"/>
    <lineage>
        <taxon>Eukaryota</taxon>
        <taxon>Fungi</taxon>
        <taxon>Dikarya</taxon>
        <taxon>Ascomycota</taxon>
        <taxon>Pezizomycotina</taxon>
        <taxon>Eurotiomycetes</taxon>
        <taxon>Eurotiomycetidae</taxon>
        <taxon>Onygenales</taxon>
        <taxon>Ajellomycetaceae</taxon>
        <taxon>Emergomyces</taxon>
    </lineage>
</organism>
<keyword evidence="5" id="KW-1133">Transmembrane helix</keyword>
<evidence type="ECO:0000256" key="5">
    <source>
        <dbReference type="SAM" id="Phobius"/>
    </source>
</evidence>
<comment type="caution">
    <text evidence="6">The sequence shown here is derived from an EMBL/GenBank/DDBJ whole genome shotgun (WGS) entry which is preliminary data.</text>
</comment>
<dbReference type="Pfam" id="PF00106">
    <property type="entry name" value="adh_short"/>
    <property type="match status" value="1"/>
</dbReference>
<comment type="similarity">
    <text evidence="1">Belongs to the short-chain dehydrogenases/reductases (SDR) family.</text>
</comment>
<dbReference type="Proteomes" id="UP000091918">
    <property type="component" value="Unassembled WGS sequence"/>
</dbReference>
<dbReference type="GO" id="GO:0016491">
    <property type="term" value="F:oxidoreductase activity"/>
    <property type="evidence" value="ECO:0007669"/>
    <property type="project" value="UniProtKB-KW"/>
</dbReference>
<evidence type="ECO:0000256" key="4">
    <source>
        <dbReference type="SAM" id="MobiDB-lite"/>
    </source>
</evidence>
<feature type="transmembrane region" description="Helical" evidence="5">
    <location>
        <begin position="342"/>
        <end position="367"/>
    </location>
</feature>